<proteinExistence type="predicted"/>
<reference evidence="2" key="1">
    <citation type="submission" date="2020-11" db="EMBL/GenBank/DDBJ databases">
        <authorList>
            <person name="Whitehead M."/>
        </authorList>
    </citation>
    <scope>NUCLEOTIDE SEQUENCE</scope>
    <source>
        <strain evidence="2">EGII</strain>
    </source>
</reference>
<feature type="compositionally biased region" description="Low complexity" evidence="1">
    <location>
        <begin position="1"/>
        <end position="13"/>
    </location>
</feature>
<comment type="caution">
    <text evidence="2">The sequence shown here is derived from an EMBL/GenBank/DDBJ whole genome shotgun (WGS) entry which is preliminary data.</text>
</comment>
<evidence type="ECO:0000313" key="2">
    <source>
        <dbReference type="EMBL" id="CAD6995363.1"/>
    </source>
</evidence>
<feature type="region of interest" description="Disordered" evidence="1">
    <location>
        <begin position="96"/>
        <end position="143"/>
    </location>
</feature>
<dbReference type="Proteomes" id="UP000606786">
    <property type="component" value="Unassembled WGS sequence"/>
</dbReference>
<dbReference type="EMBL" id="CAJHJT010000001">
    <property type="protein sequence ID" value="CAD6995363.1"/>
    <property type="molecule type" value="Genomic_DNA"/>
</dbReference>
<accession>A0A811UDM6</accession>
<feature type="region of interest" description="Disordered" evidence="1">
    <location>
        <begin position="1"/>
        <end position="33"/>
    </location>
</feature>
<keyword evidence="3" id="KW-1185">Reference proteome</keyword>
<protein>
    <submittedName>
        <fullName evidence="2">(Mediterranean fruit fly) hypothetical protein</fullName>
    </submittedName>
</protein>
<gene>
    <name evidence="2" type="ORF">CCAP1982_LOCUS4082</name>
</gene>
<name>A0A811UDM6_CERCA</name>
<dbReference type="AlphaFoldDB" id="A0A811UDM6"/>
<sequence>MFLSSSSSRSPFSEQQMRNHDNSIKSLNKKSNKNMTTAATITSNESKANAINSEHKRVAAATVALISSNKCTNDGRTEAATTTAKVTATTAAVVAVPSPSVSTDDTESAATTTPARRTASASPARSTGYATMPRRSSSNSFGISAKCGSGSGSGFGGSNGNTTTTLTADNATATNDAVADNCRKLAATLDNLDLAVVRDLTDDDGEDSYAAFQEYLERVEEIIVQYFAFIATPKLQQQQ</sequence>
<organism evidence="2 3">
    <name type="scientific">Ceratitis capitata</name>
    <name type="common">Mediterranean fruit fly</name>
    <name type="synonym">Tephritis capitata</name>
    <dbReference type="NCBI Taxonomy" id="7213"/>
    <lineage>
        <taxon>Eukaryota</taxon>
        <taxon>Metazoa</taxon>
        <taxon>Ecdysozoa</taxon>
        <taxon>Arthropoda</taxon>
        <taxon>Hexapoda</taxon>
        <taxon>Insecta</taxon>
        <taxon>Pterygota</taxon>
        <taxon>Neoptera</taxon>
        <taxon>Endopterygota</taxon>
        <taxon>Diptera</taxon>
        <taxon>Brachycera</taxon>
        <taxon>Muscomorpha</taxon>
        <taxon>Tephritoidea</taxon>
        <taxon>Tephritidae</taxon>
        <taxon>Ceratitis</taxon>
        <taxon>Ceratitis</taxon>
    </lineage>
</organism>
<evidence type="ECO:0000313" key="3">
    <source>
        <dbReference type="Proteomes" id="UP000606786"/>
    </source>
</evidence>
<dbReference type="OrthoDB" id="10003330at2759"/>
<evidence type="ECO:0000256" key="1">
    <source>
        <dbReference type="SAM" id="MobiDB-lite"/>
    </source>
</evidence>
<feature type="compositionally biased region" description="Low complexity" evidence="1">
    <location>
        <begin position="96"/>
        <end position="127"/>
    </location>
</feature>